<name>A0A0R3R099_9BILA</name>
<proteinExistence type="predicted"/>
<protein>
    <submittedName>
        <fullName evidence="1">Uncharacterized protein</fullName>
    </submittedName>
</protein>
<sequence length="51" mass="5947">MAQQQQVNLSKASSIKCFKKTSGKKIGYIHSFLIKIKKFLLNNFRKRCTQN</sequence>
<accession>A0A0R3R099</accession>
<reference evidence="1" key="1">
    <citation type="submission" date="2017-02" db="UniProtKB">
        <authorList>
            <consortium name="WormBaseParasite"/>
        </authorList>
    </citation>
    <scope>IDENTIFICATION</scope>
</reference>
<evidence type="ECO:0000313" key="1">
    <source>
        <dbReference type="WBParaSite" id="BTMF_0001342301-mRNA-1"/>
    </source>
</evidence>
<dbReference type="AlphaFoldDB" id="A0A0R3R099"/>
<dbReference type="WBParaSite" id="BTMF_0001342301-mRNA-1">
    <property type="protein sequence ID" value="BTMF_0001342301-mRNA-1"/>
    <property type="gene ID" value="BTMF_0001342301"/>
</dbReference>
<organism evidence="1">
    <name type="scientific">Brugia timori</name>
    <dbReference type="NCBI Taxonomy" id="42155"/>
    <lineage>
        <taxon>Eukaryota</taxon>
        <taxon>Metazoa</taxon>
        <taxon>Ecdysozoa</taxon>
        <taxon>Nematoda</taxon>
        <taxon>Chromadorea</taxon>
        <taxon>Rhabditida</taxon>
        <taxon>Spirurina</taxon>
        <taxon>Spiruromorpha</taxon>
        <taxon>Filarioidea</taxon>
        <taxon>Onchocercidae</taxon>
        <taxon>Brugia</taxon>
    </lineage>
</organism>